<evidence type="ECO:0000313" key="2">
    <source>
        <dbReference type="Proteomes" id="UP000250321"/>
    </source>
</evidence>
<evidence type="ECO:0000313" key="1">
    <source>
        <dbReference type="EMBL" id="PQQ04144.1"/>
    </source>
</evidence>
<dbReference type="OrthoDB" id="1932894at2759"/>
<reference evidence="1 2" key="1">
    <citation type="submission" date="2018-02" db="EMBL/GenBank/DDBJ databases">
        <title>Draft genome of wild Prunus yedoensis var. nudiflora.</title>
        <authorList>
            <person name="Baek S."/>
            <person name="Kim J.-H."/>
            <person name="Choi K."/>
            <person name="Kim G.-B."/>
            <person name="Cho A."/>
            <person name="Jang H."/>
            <person name="Shin C.-H."/>
            <person name="Yu H.-J."/>
            <person name="Mun J.-H."/>
        </authorList>
    </citation>
    <scope>NUCLEOTIDE SEQUENCE [LARGE SCALE GENOMIC DNA]</scope>
    <source>
        <strain evidence="2">cv. Jeju island</strain>
        <tissue evidence="1">Leaf</tissue>
    </source>
</reference>
<gene>
    <name evidence="1" type="ORF">Pyn_20259</name>
</gene>
<proteinExistence type="predicted"/>
<dbReference type="AlphaFoldDB" id="A0A314YIG9"/>
<organism evidence="1 2">
    <name type="scientific">Prunus yedoensis var. nudiflora</name>
    <dbReference type="NCBI Taxonomy" id="2094558"/>
    <lineage>
        <taxon>Eukaryota</taxon>
        <taxon>Viridiplantae</taxon>
        <taxon>Streptophyta</taxon>
        <taxon>Embryophyta</taxon>
        <taxon>Tracheophyta</taxon>
        <taxon>Spermatophyta</taxon>
        <taxon>Magnoliopsida</taxon>
        <taxon>eudicotyledons</taxon>
        <taxon>Gunneridae</taxon>
        <taxon>Pentapetalae</taxon>
        <taxon>rosids</taxon>
        <taxon>fabids</taxon>
        <taxon>Rosales</taxon>
        <taxon>Rosaceae</taxon>
        <taxon>Amygdaloideae</taxon>
        <taxon>Amygdaleae</taxon>
        <taxon>Prunus</taxon>
    </lineage>
</organism>
<protein>
    <submittedName>
        <fullName evidence="1">Uncharacterized protein</fullName>
    </submittedName>
</protein>
<keyword evidence="2" id="KW-1185">Reference proteome</keyword>
<accession>A0A314YIG9</accession>
<comment type="caution">
    <text evidence="1">The sequence shown here is derived from an EMBL/GenBank/DDBJ whole genome shotgun (WGS) entry which is preliminary data.</text>
</comment>
<sequence length="144" mass="16171">MPQLHQTHIPCSLLCPSVNPSWCAESCCVVVYSLAAMDDLSQEVEEEMLDNYPFGSLVKRDQRRALVVTEYGEISSIYTLVLGTRSDAVIRKFFNQLLRLLWNCPYRMGRKFARKVSCIEPSTHSNCLCILSSCPVSSLSGCGR</sequence>
<dbReference type="EMBL" id="PJQY01001262">
    <property type="protein sequence ID" value="PQQ04144.1"/>
    <property type="molecule type" value="Genomic_DNA"/>
</dbReference>
<dbReference type="Proteomes" id="UP000250321">
    <property type="component" value="Unassembled WGS sequence"/>
</dbReference>
<name>A0A314YIG9_PRUYE</name>